<name>A0ACC0AUV7_CATRO</name>
<protein>
    <submittedName>
        <fullName evidence="1">Uncharacterized protein</fullName>
    </submittedName>
</protein>
<sequence>MSKKRESGQRIHTLLTCNHRKRASGLVEEYFLLHHRSGGSPNNDPALVALLSGFTPLQNNKGKANMSIQVVHMETTRAHGQSSADSGMSSSDGCHWRLPDLGKFKLNINAAWNVDSSGIGSLIRDHQRQVQLSFTMKLVHLTSPEHAETVAIREGLRLVERFGYSGSILESDCKGVFDQLRTRSGSLGLLGHIYEHIFSLVDKLNVSLCFVRLYANVSAHTLVVMAISTYYSNVWMEMVPLCIAYTVHLI</sequence>
<proteinExistence type="predicted"/>
<dbReference type="EMBL" id="CM044705">
    <property type="protein sequence ID" value="KAI5663767.1"/>
    <property type="molecule type" value="Genomic_DNA"/>
</dbReference>
<reference evidence="2" key="1">
    <citation type="journal article" date="2023" name="Nat. Plants">
        <title>Single-cell RNA sequencing provides a high-resolution roadmap for understanding the multicellular compartmentation of specialized metabolism.</title>
        <authorList>
            <person name="Sun S."/>
            <person name="Shen X."/>
            <person name="Li Y."/>
            <person name="Li Y."/>
            <person name="Wang S."/>
            <person name="Li R."/>
            <person name="Zhang H."/>
            <person name="Shen G."/>
            <person name="Guo B."/>
            <person name="Wei J."/>
            <person name="Xu J."/>
            <person name="St-Pierre B."/>
            <person name="Chen S."/>
            <person name="Sun C."/>
        </authorList>
    </citation>
    <scope>NUCLEOTIDE SEQUENCE [LARGE SCALE GENOMIC DNA]</scope>
</reference>
<comment type="caution">
    <text evidence="1">The sequence shown here is derived from an EMBL/GenBank/DDBJ whole genome shotgun (WGS) entry which is preliminary data.</text>
</comment>
<gene>
    <name evidence="1" type="ORF">M9H77_23090</name>
</gene>
<organism evidence="1 2">
    <name type="scientific">Catharanthus roseus</name>
    <name type="common">Madagascar periwinkle</name>
    <name type="synonym">Vinca rosea</name>
    <dbReference type="NCBI Taxonomy" id="4058"/>
    <lineage>
        <taxon>Eukaryota</taxon>
        <taxon>Viridiplantae</taxon>
        <taxon>Streptophyta</taxon>
        <taxon>Embryophyta</taxon>
        <taxon>Tracheophyta</taxon>
        <taxon>Spermatophyta</taxon>
        <taxon>Magnoliopsida</taxon>
        <taxon>eudicotyledons</taxon>
        <taxon>Gunneridae</taxon>
        <taxon>Pentapetalae</taxon>
        <taxon>asterids</taxon>
        <taxon>lamiids</taxon>
        <taxon>Gentianales</taxon>
        <taxon>Apocynaceae</taxon>
        <taxon>Rauvolfioideae</taxon>
        <taxon>Vinceae</taxon>
        <taxon>Catharanthinae</taxon>
        <taxon>Catharanthus</taxon>
    </lineage>
</organism>
<dbReference type="Proteomes" id="UP001060085">
    <property type="component" value="Linkage Group LG05"/>
</dbReference>
<evidence type="ECO:0000313" key="2">
    <source>
        <dbReference type="Proteomes" id="UP001060085"/>
    </source>
</evidence>
<keyword evidence="2" id="KW-1185">Reference proteome</keyword>
<accession>A0ACC0AUV7</accession>
<evidence type="ECO:0000313" key="1">
    <source>
        <dbReference type="EMBL" id="KAI5663767.1"/>
    </source>
</evidence>